<evidence type="ECO:0000256" key="1">
    <source>
        <dbReference type="SAM" id="Phobius"/>
    </source>
</evidence>
<comment type="caution">
    <text evidence="2">The sequence shown here is derived from an EMBL/GenBank/DDBJ whole genome shotgun (WGS) entry which is preliminary data.</text>
</comment>
<feature type="transmembrane region" description="Helical" evidence="1">
    <location>
        <begin position="7"/>
        <end position="24"/>
    </location>
</feature>
<dbReference type="Proteomes" id="UP000530928">
    <property type="component" value="Unassembled WGS sequence"/>
</dbReference>
<dbReference type="AlphaFoldDB" id="A0A7W0CF76"/>
<gene>
    <name evidence="2" type="ORF">HNR30_001378</name>
</gene>
<organism evidence="2 3">
    <name type="scientific">Nonomuraea soli</name>
    <dbReference type="NCBI Taxonomy" id="1032476"/>
    <lineage>
        <taxon>Bacteria</taxon>
        <taxon>Bacillati</taxon>
        <taxon>Actinomycetota</taxon>
        <taxon>Actinomycetes</taxon>
        <taxon>Streptosporangiales</taxon>
        <taxon>Streptosporangiaceae</taxon>
        <taxon>Nonomuraea</taxon>
    </lineage>
</organism>
<feature type="transmembrane region" description="Helical" evidence="1">
    <location>
        <begin position="36"/>
        <end position="54"/>
    </location>
</feature>
<keyword evidence="3" id="KW-1185">Reference proteome</keyword>
<sequence>MRLTWKDAVATISAAAVVAVYVMFLTGADVPIVDSVRGATGTILFLGMVGGCAMSRADVPKGAYTVLTGMLGTVALLAAAVALIADAEIALLVFVVATLALWAVATVRHAATPMVKV</sequence>
<keyword evidence="1" id="KW-0472">Membrane</keyword>
<feature type="transmembrane region" description="Helical" evidence="1">
    <location>
        <begin position="66"/>
        <end position="85"/>
    </location>
</feature>
<evidence type="ECO:0000313" key="3">
    <source>
        <dbReference type="Proteomes" id="UP000530928"/>
    </source>
</evidence>
<keyword evidence="1" id="KW-1133">Transmembrane helix</keyword>
<feature type="transmembrane region" description="Helical" evidence="1">
    <location>
        <begin position="91"/>
        <end position="111"/>
    </location>
</feature>
<dbReference type="RefSeq" id="WP_181608771.1">
    <property type="nucleotide sequence ID" value="NZ_BAABAM010000001.1"/>
</dbReference>
<protein>
    <submittedName>
        <fullName evidence="2">Uncharacterized protein</fullName>
    </submittedName>
</protein>
<evidence type="ECO:0000313" key="2">
    <source>
        <dbReference type="EMBL" id="MBA2890043.1"/>
    </source>
</evidence>
<keyword evidence="1" id="KW-0812">Transmembrane</keyword>
<accession>A0A7W0CF76</accession>
<reference evidence="2 3" key="1">
    <citation type="submission" date="2020-07" db="EMBL/GenBank/DDBJ databases">
        <title>Genomic Encyclopedia of Type Strains, Phase IV (KMG-IV): sequencing the most valuable type-strain genomes for metagenomic binning, comparative biology and taxonomic classification.</title>
        <authorList>
            <person name="Goeker M."/>
        </authorList>
    </citation>
    <scope>NUCLEOTIDE SEQUENCE [LARGE SCALE GENOMIC DNA]</scope>
    <source>
        <strain evidence="2 3">DSM 45533</strain>
    </source>
</reference>
<dbReference type="EMBL" id="JACDUR010000001">
    <property type="protein sequence ID" value="MBA2890043.1"/>
    <property type="molecule type" value="Genomic_DNA"/>
</dbReference>
<proteinExistence type="predicted"/>
<name>A0A7W0CF76_9ACTN</name>